<keyword evidence="1" id="KW-0175">Coiled coil</keyword>
<comment type="caution">
    <text evidence="2">The sequence shown here is derived from an EMBL/GenBank/DDBJ whole genome shotgun (WGS) entry which is preliminary data.</text>
</comment>
<evidence type="ECO:0000313" key="2">
    <source>
        <dbReference type="EMBL" id="EYD76622.1"/>
    </source>
</evidence>
<gene>
    <name evidence="2" type="ORF">Rumeso_01580</name>
</gene>
<dbReference type="AlphaFoldDB" id="A0A017HQ65"/>
<evidence type="ECO:0000256" key="1">
    <source>
        <dbReference type="SAM" id="Coils"/>
    </source>
</evidence>
<dbReference type="Proteomes" id="UP000019666">
    <property type="component" value="Unassembled WGS sequence"/>
</dbReference>
<organism evidence="2 3">
    <name type="scientific">Rubellimicrobium mesophilum DSM 19309</name>
    <dbReference type="NCBI Taxonomy" id="442562"/>
    <lineage>
        <taxon>Bacteria</taxon>
        <taxon>Pseudomonadati</taxon>
        <taxon>Pseudomonadota</taxon>
        <taxon>Alphaproteobacteria</taxon>
        <taxon>Rhodobacterales</taxon>
        <taxon>Roseobacteraceae</taxon>
        <taxon>Rubellimicrobium</taxon>
    </lineage>
</organism>
<feature type="coiled-coil region" evidence="1">
    <location>
        <begin position="38"/>
        <end position="67"/>
    </location>
</feature>
<sequence>MDIHESHESSADLRTSLAARESEVAGLKEQLDIRFREIAVLTRELEKQGAALDRMRQEAELQRLQLEKVVTSTTWRMTGPLRRLIDLLRSRRG</sequence>
<proteinExistence type="predicted"/>
<name>A0A017HQ65_9RHOB</name>
<accession>A0A017HQ65</accession>
<dbReference type="EMBL" id="AOSK01000041">
    <property type="protein sequence ID" value="EYD76622.1"/>
    <property type="molecule type" value="Genomic_DNA"/>
</dbReference>
<reference evidence="2 3" key="1">
    <citation type="submission" date="2013-02" db="EMBL/GenBank/DDBJ databases">
        <authorList>
            <person name="Fiebig A."/>
            <person name="Goeker M."/>
            <person name="Klenk H.-P.P."/>
        </authorList>
    </citation>
    <scope>NUCLEOTIDE SEQUENCE [LARGE SCALE GENOMIC DNA]</scope>
    <source>
        <strain evidence="2 3">DSM 19309</strain>
    </source>
</reference>
<keyword evidence="3" id="KW-1185">Reference proteome</keyword>
<protein>
    <submittedName>
        <fullName evidence="2">Uncharacterized protein</fullName>
    </submittedName>
</protein>
<evidence type="ECO:0000313" key="3">
    <source>
        <dbReference type="Proteomes" id="UP000019666"/>
    </source>
</evidence>
<dbReference type="HOGENOM" id="CLU_2397752_0_0_5"/>